<evidence type="ECO:0000313" key="4">
    <source>
        <dbReference type="EMBL" id="CEP17186.1"/>
    </source>
</evidence>
<dbReference type="Gene3D" id="3.40.630.30">
    <property type="match status" value="1"/>
</dbReference>
<keyword evidence="5" id="KW-1185">Reference proteome</keyword>
<dbReference type="AlphaFoldDB" id="A0A0B7NF86"/>
<dbReference type="CDD" id="cd04301">
    <property type="entry name" value="NAT_SF"/>
    <property type="match status" value="1"/>
</dbReference>
<evidence type="ECO:0000313" key="5">
    <source>
        <dbReference type="Proteomes" id="UP000054107"/>
    </source>
</evidence>
<keyword evidence="2" id="KW-0012">Acyltransferase</keyword>
<dbReference type="EMBL" id="LN733617">
    <property type="protein sequence ID" value="CEP17186.1"/>
    <property type="molecule type" value="Genomic_DNA"/>
</dbReference>
<dbReference type="PROSITE" id="PS51186">
    <property type="entry name" value="GNAT"/>
    <property type="match status" value="1"/>
</dbReference>
<dbReference type="Pfam" id="PF00583">
    <property type="entry name" value="Acetyltransf_1"/>
    <property type="match status" value="1"/>
</dbReference>
<dbReference type="InterPro" id="IPR000182">
    <property type="entry name" value="GNAT_dom"/>
</dbReference>
<reference evidence="4 5" key="1">
    <citation type="submission" date="2014-09" db="EMBL/GenBank/DDBJ databases">
        <authorList>
            <person name="Ellenberger Sabrina"/>
        </authorList>
    </citation>
    <scope>NUCLEOTIDE SEQUENCE [LARGE SCALE GENOMIC DNA]</scope>
    <source>
        <strain evidence="4 5">CBS 412.66</strain>
    </source>
</reference>
<dbReference type="Proteomes" id="UP000054107">
    <property type="component" value="Unassembled WGS sequence"/>
</dbReference>
<keyword evidence="1" id="KW-0808">Transferase</keyword>
<dbReference type="STRING" id="35722.A0A0B7NF86"/>
<evidence type="ECO:0000256" key="2">
    <source>
        <dbReference type="ARBA" id="ARBA00023315"/>
    </source>
</evidence>
<dbReference type="SUPFAM" id="SSF55729">
    <property type="entry name" value="Acyl-CoA N-acyltransferases (Nat)"/>
    <property type="match status" value="1"/>
</dbReference>
<evidence type="ECO:0000259" key="3">
    <source>
        <dbReference type="PROSITE" id="PS51186"/>
    </source>
</evidence>
<dbReference type="InterPro" id="IPR016181">
    <property type="entry name" value="Acyl_CoA_acyltransferase"/>
</dbReference>
<feature type="domain" description="N-acetyltransferase" evidence="3">
    <location>
        <begin position="24"/>
        <end position="174"/>
    </location>
</feature>
<dbReference type="GO" id="GO:0016747">
    <property type="term" value="F:acyltransferase activity, transferring groups other than amino-acyl groups"/>
    <property type="evidence" value="ECO:0007669"/>
    <property type="project" value="InterPro"/>
</dbReference>
<sequence>MSDIQVIRVDASYAHVLSTLGRRLFADTFGPDNAPANMEAYLDESYRPEIQEKELKDPKVYTFMAFDENQVPVGFCQLRENEKVYDFIGDPEAIELQRIYVDKACAGKGIGGKLMALCLAKARELNKKTMWLGVWEFNPTAIKFYTNKGFYKVGSHIFKVGDQEDTDNIMILKL</sequence>
<dbReference type="OrthoDB" id="9975416at2759"/>
<name>A0A0B7NF86_9FUNG</name>
<dbReference type="InterPro" id="IPR050832">
    <property type="entry name" value="Bact_Acetyltransf"/>
</dbReference>
<proteinExistence type="predicted"/>
<organism evidence="4 5">
    <name type="scientific">Parasitella parasitica</name>
    <dbReference type="NCBI Taxonomy" id="35722"/>
    <lineage>
        <taxon>Eukaryota</taxon>
        <taxon>Fungi</taxon>
        <taxon>Fungi incertae sedis</taxon>
        <taxon>Mucoromycota</taxon>
        <taxon>Mucoromycotina</taxon>
        <taxon>Mucoromycetes</taxon>
        <taxon>Mucorales</taxon>
        <taxon>Mucorineae</taxon>
        <taxon>Mucoraceae</taxon>
        <taxon>Parasitella</taxon>
    </lineage>
</organism>
<gene>
    <name evidence="4" type="primary">PARPA_11479.1 scaffold 44141</name>
</gene>
<protein>
    <recommendedName>
        <fullName evidence="3">N-acetyltransferase domain-containing protein</fullName>
    </recommendedName>
</protein>
<accession>A0A0B7NF86</accession>
<dbReference type="PANTHER" id="PTHR43877">
    <property type="entry name" value="AMINOALKYLPHOSPHONATE N-ACETYLTRANSFERASE-RELATED-RELATED"/>
    <property type="match status" value="1"/>
</dbReference>
<evidence type="ECO:0000256" key="1">
    <source>
        <dbReference type="ARBA" id="ARBA00022679"/>
    </source>
</evidence>